<evidence type="ECO:0000313" key="3">
    <source>
        <dbReference type="EMBL" id="HJB41958.1"/>
    </source>
</evidence>
<feature type="chain" id="PRO_5039197938" description="Lipoprotein" evidence="2">
    <location>
        <begin position="27"/>
        <end position="472"/>
    </location>
</feature>
<evidence type="ECO:0008006" key="5">
    <source>
        <dbReference type="Google" id="ProtNLM"/>
    </source>
</evidence>
<keyword evidence="2" id="KW-0732">Signal</keyword>
<feature type="region of interest" description="Disordered" evidence="1">
    <location>
        <begin position="29"/>
        <end position="51"/>
    </location>
</feature>
<name>A0A9D2S2Q6_9FIRM</name>
<proteinExistence type="predicted"/>
<accession>A0A9D2S2Q6</accession>
<dbReference type="Proteomes" id="UP000886803">
    <property type="component" value="Unassembled WGS sequence"/>
</dbReference>
<dbReference type="EMBL" id="DWYG01000087">
    <property type="protein sequence ID" value="HJB41958.1"/>
    <property type="molecule type" value="Genomic_DNA"/>
</dbReference>
<sequence>MKHSHVLGRLTLALCLLLTGCGQRAAAVPTPTPAASATASPPGAAPAGDAPEAEASSLNWLPYAPSEFAAVAGAEGLGDAAAFTPAGDICPLPDRAGVEGQANGEGFYRFIAREDGAANLCYLDFSSAQEVMLCSQPNCAHADESCPAWFPSLVGVNQAFPVGDALIILHGGNPSYASSLGEEALARIEVANLDGSGRRQVFRFPANVQVTTLPRGGYAQDGENLYFVATTTTAASTTRTLCALHAPSGTLYALYDLPEAEEKILGGVGTKLVLSYSPGAYDMSNSAADLQTVVACLDLSNHTLAALFSYPYVSVGGIAGEDFVVLTSEGTLCRYSLVTGKLTGEMPVALPAGFDPQNMHGNGLFDGKLLAHSFAVSSDGPSALHYCAVDLQTGAAQELDATYEGVWGGGRQPATIAAETADALLVACGQRTVESTLPSGERIGYYPFQYALVPKTDFWQNRAALTPIEWPN</sequence>
<dbReference type="PROSITE" id="PS51257">
    <property type="entry name" value="PROKAR_LIPOPROTEIN"/>
    <property type="match status" value="1"/>
</dbReference>
<evidence type="ECO:0000313" key="4">
    <source>
        <dbReference type="Proteomes" id="UP000886803"/>
    </source>
</evidence>
<evidence type="ECO:0000256" key="2">
    <source>
        <dbReference type="SAM" id="SignalP"/>
    </source>
</evidence>
<reference evidence="3" key="2">
    <citation type="submission" date="2021-04" db="EMBL/GenBank/DDBJ databases">
        <authorList>
            <person name="Gilroy R."/>
        </authorList>
    </citation>
    <scope>NUCLEOTIDE SEQUENCE</scope>
    <source>
        <strain evidence="3">ChiBcec8-13705</strain>
    </source>
</reference>
<dbReference type="AlphaFoldDB" id="A0A9D2S2Q6"/>
<gene>
    <name evidence="3" type="ORF">H9945_05600</name>
</gene>
<protein>
    <recommendedName>
        <fullName evidence="5">Lipoprotein</fullName>
    </recommendedName>
</protein>
<comment type="caution">
    <text evidence="3">The sequence shown here is derived from an EMBL/GenBank/DDBJ whole genome shotgun (WGS) entry which is preliminary data.</text>
</comment>
<organism evidence="3 4">
    <name type="scientific">Candidatus Gemmiger avicola</name>
    <dbReference type="NCBI Taxonomy" id="2838605"/>
    <lineage>
        <taxon>Bacteria</taxon>
        <taxon>Bacillati</taxon>
        <taxon>Bacillota</taxon>
        <taxon>Clostridia</taxon>
        <taxon>Eubacteriales</taxon>
        <taxon>Gemmiger</taxon>
    </lineage>
</organism>
<feature type="signal peptide" evidence="2">
    <location>
        <begin position="1"/>
        <end position="26"/>
    </location>
</feature>
<evidence type="ECO:0000256" key="1">
    <source>
        <dbReference type="SAM" id="MobiDB-lite"/>
    </source>
</evidence>
<reference evidence="3" key="1">
    <citation type="journal article" date="2021" name="PeerJ">
        <title>Extensive microbial diversity within the chicken gut microbiome revealed by metagenomics and culture.</title>
        <authorList>
            <person name="Gilroy R."/>
            <person name="Ravi A."/>
            <person name="Getino M."/>
            <person name="Pursley I."/>
            <person name="Horton D.L."/>
            <person name="Alikhan N.F."/>
            <person name="Baker D."/>
            <person name="Gharbi K."/>
            <person name="Hall N."/>
            <person name="Watson M."/>
            <person name="Adriaenssens E.M."/>
            <person name="Foster-Nyarko E."/>
            <person name="Jarju S."/>
            <person name="Secka A."/>
            <person name="Antonio M."/>
            <person name="Oren A."/>
            <person name="Chaudhuri R.R."/>
            <person name="La Ragione R."/>
            <person name="Hildebrand F."/>
            <person name="Pallen M.J."/>
        </authorList>
    </citation>
    <scope>NUCLEOTIDE SEQUENCE</scope>
    <source>
        <strain evidence="3">ChiBcec8-13705</strain>
    </source>
</reference>